<accession>A0AA89I6M3</accession>
<dbReference type="EMBL" id="AYZB01000003">
    <property type="protein sequence ID" value="KRM24188.1"/>
    <property type="molecule type" value="Genomic_DNA"/>
</dbReference>
<dbReference type="PANTHER" id="PTHR43014">
    <property type="entry name" value="MERCURIC REDUCTASE"/>
    <property type="match status" value="1"/>
</dbReference>
<organism evidence="8 9">
    <name type="scientific">Latilactobacillus graminis DSM 20719</name>
    <dbReference type="NCBI Taxonomy" id="1423752"/>
    <lineage>
        <taxon>Bacteria</taxon>
        <taxon>Bacillati</taxon>
        <taxon>Bacillota</taxon>
        <taxon>Bacilli</taxon>
        <taxon>Lactobacillales</taxon>
        <taxon>Lactobacillaceae</taxon>
        <taxon>Latilactobacillus</taxon>
    </lineage>
</organism>
<dbReference type="Gene3D" id="3.50.50.60">
    <property type="entry name" value="FAD/NAD(P)-binding domain"/>
    <property type="match status" value="2"/>
</dbReference>
<feature type="binding site" evidence="4">
    <location>
        <position position="258"/>
    </location>
    <ligand>
        <name>NAD(+)</name>
        <dbReference type="ChEBI" id="CHEBI:57540"/>
    </ligand>
</feature>
<feature type="domain" description="Pyridine nucleotide-disulphide oxidoreductase dimerisation" evidence="6">
    <location>
        <begin position="335"/>
        <end position="437"/>
    </location>
</feature>
<evidence type="ECO:0000256" key="5">
    <source>
        <dbReference type="PIRSR" id="PIRSR000350-4"/>
    </source>
</evidence>
<dbReference type="PANTHER" id="PTHR43014:SF5">
    <property type="entry name" value="GLUTATHIONE REDUCTASE (NADPH)"/>
    <property type="match status" value="1"/>
</dbReference>
<dbReference type="PRINTS" id="PR00411">
    <property type="entry name" value="PNDRDTASEI"/>
</dbReference>
<name>A0AA89I6M3_9LACO</name>
<evidence type="ECO:0000313" key="9">
    <source>
        <dbReference type="Proteomes" id="UP000050823"/>
    </source>
</evidence>
<feature type="disulfide bond" description="Redox-active" evidence="5">
    <location>
        <begin position="41"/>
        <end position="46"/>
    </location>
</feature>
<protein>
    <submittedName>
        <fullName evidence="8">Glutathione reductase</fullName>
    </submittedName>
</protein>
<dbReference type="SUPFAM" id="SSF51905">
    <property type="entry name" value="FAD/NAD(P)-binding domain"/>
    <property type="match status" value="1"/>
</dbReference>
<dbReference type="InterPro" id="IPR001100">
    <property type="entry name" value="Pyr_nuc-diS_OxRdtase"/>
</dbReference>
<dbReference type="AlphaFoldDB" id="A0AA89I6M3"/>
<keyword evidence="2" id="KW-0285">Flavoprotein</keyword>
<dbReference type="PRINTS" id="PR00368">
    <property type="entry name" value="FADPNR"/>
</dbReference>
<evidence type="ECO:0000256" key="1">
    <source>
        <dbReference type="ARBA" id="ARBA00007532"/>
    </source>
</evidence>
<evidence type="ECO:0000259" key="7">
    <source>
        <dbReference type="Pfam" id="PF07992"/>
    </source>
</evidence>
<feature type="binding site" evidence="4">
    <location>
        <position position="298"/>
    </location>
    <ligand>
        <name>FAD</name>
        <dbReference type="ChEBI" id="CHEBI:57692"/>
    </ligand>
</feature>
<dbReference type="SUPFAM" id="SSF55424">
    <property type="entry name" value="FAD/NAD-linked reductases, dimerisation (C-terminal) domain"/>
    <property type="match status" value="1"/>
</dbReference>
<keyword evidence="4" id="KW-0520">NAD</keyword>
<feature type="domain" description="FAD/NAD(P)-binding" evidence="7">
    <location>
        <begin position="5"/>
        <end position="314"/>
    </location>
</feature>
<dbReference type="RefSeq" id="WP_057907576.1">
    <property type="nucleotide sequence ID" value="NZ_AYZB01000003.1"/>
</dbReference>
<dbReference type="Proteomes" id="UP000050823">
    <property type="component" value="Unassembled WGS sequence"/>
</dbReference>
<feature type="binding site" evidence="4">
    <location>
        <position position="50"/>
    </location>
    <ligand>
        <name>FAD</name>
        <dbReference type="ChEBI" id="CHEBI:57692"/>
    </ligand>
</feature>
<comment type="similarity">
    <text evidence="1">Belongs to the class-I pyridine nucleotide-disulfide oxidoreductase family.</text>
</comment>
<evidence type="ECO:0000313" key="8">
    <source>
        <dbReference type="EMBL" id="KRM24188.1"/>
    </source>
</evidence>
<keyword evidence="4" id="KW-0547">Nucleotide-binding</keyword>
<proteinExistence type="inferred from homology"/>
<comment type="cofactor">
    <cofactor evidence="4">
        <name>FAD</name>
        <dbReference type="ChEBI" id="CHEBI:57692"/>
    </cofactor>
    <text evidence="4">Binds 1 FAD per subunit.</text>
</comment>
<dbReference type="InterPro" id="IPR023753">
    <property type="entry name" value="FAD/NAD-binding_dom"/>
</dbReference>
<dbReference type="GO" id="GO:0000166">
    <property type="term" value="F:nucleotide binding"/>
    <property type="evidence" value="ECO:0007669"/>
    <property type="project" value="UniProtKB-KW"/>
</dbReference>
<feature type="binding site" evidence="4">
    <location>
        <begin position="171"/>
        <end position="178"/>
    </location>
    <ligand>
        <name>NAD(+)</name>
        <dbReference type="ChEBI" id="CHEBI:57540"/>
    </ligand>
</feature>
<dbReference type="InterPro" id="IPR016156">
    <property type="entry name" value="FAD/NAD-linked_Rdtase_dimer_sf"/>
</dbReference>
<gene>
    <name evidence="8" type="ORF">FC90_GL000665</name>
</gene>
<evidence type="ECO:0000256" key="2">
    <source>
        <dbReference type="ARBA" id="ARBA00022630"/>
    </source>
</evidence>
<sequence>MQTHFDTIVIGGGPGGLAAAYSLAEQQSVLVAENDLWGGTCPNRGCDPKKMLYSAVEILDQQQALQAHGLRGKSTINWSELMAFKRHYTQQVPENTLNGLQSAGIQTITGTAHFVDSQTLQINKINYTAAHFIIATGQTPTIPTIDGQEFLQTSNQFLDLKHLPDKIAFIGAGYIAIELANIAVTAGAEVHIIQHNNRILRDFPVAMTSELVTSLQNKGVQFHFGTTVTGIHKSAKGLTLNNPDGLMLTVNAVFAAMGRKPNIAQLALEKAGVTTSNHGIQVDDHLMSSNPRIYAIGDVVDRPQPKLTPVAGFEARYVAGQLLQTNTTAIAYPLIPHTVYASPQISQVGITVKTAQDNPRQYRIKQQTTTNWYTFNRIKESNAIVTTIFERQTNQLVGAAAYTTLAEELINYFTTLIKNQTTATELTDTIYNYPSPASDLKYYY</sequence>
<dbReference type="InterPro" id="IPR004099">
    <property type="entry name" value="Pyr_nucl-diS_OxRdtase_dimer"/>
</dbReference>
<reference evidence="8 9" key="1">
    <citation type="journal article" date="2015" name="Genome Announc.">
        <title>Expanding the biotechnology potential of lactobacilli through comparative genomics of 213 strains and associated genera.</title>
        <authorList>
            <person name="Sun Z."/>
            <person name="Harris H.M."/>
            <person name="McCann A."/>
            <person name="Guo C."/>
            <person name="Argimon S."/>
            <person name="Zhang W."/>
            <person name="Yang X."/>
            <person name="Jeffery I.B."/>
            <person name="Cooney J.C."/>
            <person name="Kagawa T.F."/>
            <person name="Liu W."/>
            <person name="Song Y."/>
            <person name="Salvetti E."/>
            <person name="Wrobel A."/>
            <person name="Rasinkangas P."/>
            <person name="Parkhill J."/>
            <person name="Rea M.C."/>
            <person name="O'Sullivan O."/>
            <person name="Ritari J."/>
            <person name="Douillard F.P."/>
            <person name="Paul Ross R."/>
            <person name="Yang R."/>
            <person name="Briner A.E."/>
            <person name="Felis G.E."/>
            <person name="de Vos W.M."/>
            <person name="Barrangou R."/>
            <person name="Klaenhammer T.R."/>
            <person name="Caufield P.W."/>
            <person name="Cui Y."/>
            <person name="Zhang H."/>
            <person name="O'Toole P.W."/>
        </authorList>
    </citation>
    <scope>NUCLEOTIDE SEQUENCE [LARGE SCALE GENOMIC DNA]</scope>
    <source>
        <strain evidence="8 9">DSM 20719</strain>
    </source>
</reference>
<evidence type="ECO:0000259" key="6">
    <source>
        <dbReference type="Pfam" id="PF02852"/>
    </source>
</evidence>
<dbReference type="GO" id="GO:0016491">
    <property type="term" value="F:oxidoreductase activity"/>
    <property type="evidence" value="ECO:0007669"/>
    <property type="project" value="InterPro"/>
</dbReference>
<evidence type="ECO:0000256" key="3">
    <source>
        <dbReference type="ARBA" id="ARBA00022827"/>
    </source>
</evidence>
<evidence type="ECO:0000256" key="4">
    <source>
        <dbReference type="PIRSR" id="PIRSR000350-3"/>
    </source>
</evidence>
<comment type="caution">
    <text evidence="8">The sequence shown here is derived from an EMBL/GenBank/DDBJ whole genome shotgun (WGS) entry which is preliminary data.</text>
</comment>
<dbReference type="PIRSF" id="PIRSF000350">
    <property type="entry name" value="Mercury_reductase_MerA"/>
    <property type="match status" value="1"/>
</dbReference>
<keyword evidence="3 4" id="KW-0274">FAD</keyword>
<dbReference type="Pfam" id="PF07992">
    <property type="entry name" value="Pyr_redox_2"/>
    <property type="match status" value="1"/>
</dbReference>
<dbReference type="Gene3D" id="3.30.390.30">
    <property type="match status" value="1"/>
</dbReference>
<dbReference type="Pfam" id="PF02852">
    <property type="entry name" value="Pyr_redox_dim"/>
    <property type="match status" value="1"/>
</dbReference>
<dbReference type="InterPro" id="IPR036188">
    <property type="entry name" value="FAD/NAD-bd_sf"/>
</dbReference>